<dbReference type="Gene3D" id="2.60.120.780">
    <property type="entry name" value="PINIT domain"/>
    <property type="match status" value="1"/>
</dbReference>
<evidence type="ECO:0000256" key="8">
    <source>
        <dbReference type="ARBA" id="ARBA00022833"/>
    </source>
</evidence>
<evidence type="ECO:0000313" key="17">
    <source>
        <dbReference type="RefSeq" id="NP_001161630.1"/>
    </source>
</evidence>
<comment type="similarity">
    <text evidence="3">Belongs to the PIAS family.</text>
</comment>
<dbReference type="InterPro" id="IPR003034">
    <property type="entry name" value="SAP_dom"/>
</dbReference>
<dbReference type="EMBL" id="GU076090">
    <property type="protein sequence ID" value="ACY92619.1"/>
    <property type="molecule type" value="mRNA"/>
</dbReference>
<evidence type="ECO:0000256" key="4">
    <source>
        <dbReference type="ARBA" id="ARBA00022679"/>
    </source>
</evidence>
<feature type="domain" description="SAP" evidence="12">
    <location>
        <begin position="11"/>
        <end position="45"/>
    </location>
</feature>
<evidence type="ECO:0000259" key="13">
    <source>
        <dbReference type="PROSITE" id="PS51044"/>
    </source>
</evidence>
<evidence type="ECO:0000259" key="14">
    <source>
        <dbReference type="PROSITE" id="PS51466"/>
    </source>
</evidence>
<keyword evidence="4" id="KW-0808">Transferase</keyword>
<reference evidence="17" key="2">
    <citation type="submission" date="2025-05" db="UniProtKB">
        <authorList>
            <consortium name="RefSeq"/>
        </authorList>
    </citation>
    <scope>IDENTIFICATION</scope>
</reference>
<dbReference type="InterPro" id="IPR023321">
    <property type="entry name" value="PINIT"/>
</dbReference>
<keyword evidence="7" id="KW-0833">Ubl conjugation pathway</keyword>
<evidence type="ECO:0000256" key="11">
    <source>
        <dbReference type="SAM" id="MobiDB-lite"/>
    </source>
</evidence>
<accession>D1LXB3</accession>
<evidence type="ECO:0000256" key="10">
    <source>
        <dbReference type="PROSITE-ProRule" id="PRU00452"/>
    </source>
</evidence>
<dbReference type="PROSITE" id="PS51466">
    <property type="entry name" value="PINIT"/>
    <property type="match status" value="1"/>
</dbReference>
<evidence type="ECO:0000256" key="3">
    <source>
        <dbReference type="ARBA" id="ARBA00005383"/>
    </source>
</evidence>
<feature type="region of interest" description="Disordered" evidence="11">
    <location>
        <begin position="518"/>
        <end position="578"/>
    </location>
</feature>
<evidence type="ECO:0000259" key="12">
    <source>
        <dbReference type="PROSITE" id="PS50800"/>
    </source>
</evidence>
<organism evidence="15">
    <name type="scientific">Saccoglossus kowalevskii</name>
    <name type="common">Acorn worm</name>
    <dbReference type="NCBI Taxonomy" id="10224"/>
    <lineage>
        <taxon>Eukaryota</taxon>
        <taxon>Metazoa</taxon>
        <taxon>Hemichordata</taxon>
        <taxon>Enteropneusta</taxon>
        <taxon>Harrimaniidae</taxon>
        <taxon>Saccoglossus</taxon>
    </lineage>
</organism>
<dbReference type="Gene3D" id="1.10.720.30">
    <property type="entry name" value="SAP domain"/>
    <property type="match status" value="1"/>
</dbReference>
<dbReference type="Pfam" id="PF02037">
    <property type="entry name" value="SAP"/>
    <property type="match status" value="1"/>
</dbReference>
<dbReference type="UniPathway" id="UPA00886"/>
<evidence type="ECO:0000256" key="9">
    <source>
        <dbReference type="ARBA" id="ARBA00023242"/>
    </source>
</evidence>
<keyword evidence="9" id="KW-0539">Nucleus</keyword>
<keyword evidence="5" id="KW-0479">Metal-binding</keyword>
<reference evidence="15" key="1">
    <citation type="submission" date="2009-10" db="EMBL/GenBank/DDBJ databases">
        <authorList>
            <person name="Freeman R.M.Jr."/>
            <person name="Wu M.M."/>
            <person name="Gerhart J.J."/>
        </authorList>
    </citation>
    <scope>NUCLEOTIDE SEQUENCE</scope>
</reference>
<dbReference type="GO" id="GO:0003712">
    <property type="term" value="F:transcription coregulator activity"/>
    <property type="evidence" value="ECO:0007669"/>
    <property type="project" value="TreeGrafter"/>
</dbReference>
<dbReference type="Pfam" id="PF14324">
    <property type="entry name" value="PINIT"/>
    <property type="match status" value="1"/>
</dbReference>
<feature type="region of interest" description="Disordered" evidence="11">
    <location>
        <begin position="72"/>
        <end position="95"/>
    </location>
</feature>
<dbReference type="GeneID" id="100313703"/>
<feature type="region of interest" description="Disordered" evidence="11">
    <location>
        <begin position="432"/>
        <end position="451"/>
    </location>
</feature>
<comment type="pathway">
    <text evidence="2">Protein modification; protein sumoylation.</text>
</comment>
<dbReference type="InterPro" id="IPR038654">
    <property type="entry name" value="PINIT_sf"/>
</dbReference>
<protein>
    <submittedName>
        <fullName evidence="15 17">PIAS-like protein</fullName>
    </submittedName>
</protein>
<dbReference type="InterPro" id="IPR013083">
    <property type="entry name" value="Znf_RING/FYVE/PHD"/>
</dbReference>
<dbReference type="GO" id="GO:0006357">
    <property type="term" value="P:regulation of transcription by RNA polymerase II"/>
    <property type="evidence" value="ECO:0007669"/>
    <property type="project" value="TreeGrafter"/>
</dbReference>
<feature type="compositionally biased region" description="Low complexity" evidence="11">
    <location>
        <begin position="78"/>
        <end position="95"/>
    </location>
</feature>
<dbReference type="PROSITE" id="PS50800">
    <property type="entry name" value="SAP"/>
    <property type="match status" value="1"/>
</dbReference>
<name>D1LXB3_SACKO</name>
<evidence type="ECO:0000313" key="16">
    <source>
        <dbReference type="Proteomes" id="UP000694865"/>
    </source>
</evidence>
<evidence type="ECO:0000313" key="15">
    <source>
        <dbReference type="EMBL" id="ACY92619.1"/>
    </source>
</evidence>
<feature type="domain" description="PINIT" evidence="14">
    <location>
        <begin position="119"/>
        <end position="284"/>
    </location>
</feature>
<dbReference type="GO" id="GO:0008270">
    <property type="term" value="F:zinc ion binding"/>
    <property type="evidence" value="ECO:0007669"/>
    <property type="project" value="UniProtKB-KW"/>
</dbReference>
<feature type="compositionally biased region" description="Pro residues" evidence="11">
    <location>
        <begin position="562"/>
        <end position="572"/>
    </location>
</feature>
<dbReference type="PANTHER" id="PTHR10782">
    <property type="entry name" value="ZINC FINGER MIZ DOMAIN-CONTAINING PROTEIN"/>
    <property type="match status" value="1"/>
</dbReference>
<dbReference type="FunFam" id="2.60.120.780:FF:000001">
    <property type="entry name" value="E3 SUMO-protein ligase PIAS2 isoform X1"/>
    <property type="match status" value="1"/>
</dbReference>
<dbReference type="SUPFAM" id="SSF68906">
    <property type="entry name" value="SAP domain"/>
    <property type="match status" value="1"/>
</dbReference>
<keyword evidence="16" id="KW-1185">Reference proteome</keyword>
<dbReference type="GO" id="GO:0061665">
    <property type="term" value="F:SUMO ligase activity"/>
    <property type="evidence" value="ECO:0007669"/>
    <property type="project" value="TreeGrafter"/>
</dbReference>
<dbReference type="KEGG" id="sko:100313703"/>
<dbReference type="PANTHER" id="PTHR10782:SF94">
    <property type="entry name" value="SUPPRESSOR OF VARIEGATION 2-10, ISOFORM I"/>
    <property type="match status" value="1"/>
</dbReference>
<gene>
    <name evidence="17" type="primary">LOC100313703</name>
</gene>
<dbReference type="AlphaFoldDB" id="D1LXB3"/>
<dbReference type="GO" id="GO:0000785">
    <property type="term" value="C:chromatin"/>
    <property type="evidence" value="ECO:0007669"/>
    <property type="project" value="TreeGrafter"/>
</dbReference>
<dbReference type="Pfam" id="PF02891">
    <property type="entry name" value="zf-MIZ"/>
    <property type="match status" value="1"/>
</dbReference>
<dbReference type="RefSeq" id="NP_001161630.1">
    <property type="nucleotide sequence ID" value="NM_001168158.1"/>
</dbReference>
<comment type="subcellular location">
    <subcellularLocation>
        <location evidence="1">Nucleus</location>
    </subcellularLocation>
</comment>
<dbReference type="Proteomes" id="UP000694865">
    <property type="component" value="Unplaced"/>
</dbReference>
<feature type="domain" description="SP-RING-type" evidence="13">
    <location>
        <begin position="317"/>
        <end position="398"/>
    </location>
</feature>
<dbReference type="SMART" id="SM00513">
    <property type="entry name" value="SAP"/>
    <property type="match status" value="1"/>
</dbReference>
<dbReference type="PROSITE" id="PS51044">
    <property type="entry name" value="ZF_SP_RING"/>
    <property type="match status" value="1"/>
</dbReference>
<evidence type="ECO:0000256" key="7">
    <source>
        <dbReference type="ARBA" id="ARBA00022786"/>
    </source>
</evidence>
<keyword evidence="8" id="KW-0862">Zinc</keyword>
<dbReference type="FunFam" id="1.10.720.30:FF:000001">
    <property type="entry name" value="E3 SUMO-protein ligase PIAS2 isoform 1"/>
    <property type="match status" value="1"/>
</dbReference>
<dbReference type="InterPro" id="IPR036361">
    <property type="entry name" value="SAP_dom_sf"/>
</dbReference>
<keyword evidence="6 10" id="KW-0863">Zinc-finger</keyword>
<dbReference type="GO" id="GO:0016925">
    <property type="term" value="P:protein sumoylation"/>
    <property type="evidence" value="ECO:0007669"/>
    <property type="project" value="UniProtKB-UniPathway"/>
</dbReference>
<proteinExistence type="evidence at transcript level"/>
<feature type="compositionally biased region" description="Polar residues" evidence="11">
    <location>
        <begin position="432"/>
        <end position="450"/>
    </location>
</feature>
<dbReference type="InterPro" id="IPR004181">
    <property type="entry name" value="Znf_MIZ"/>
</dbReference>
<evidence type="ECO:0000256" key="6">
    <source>
        <dbReference type="ARBA" id="ARBA00022771"/>
    </source>
</evidence>
<sequence>MAETSELKHMVMSFRVSELQVLLGFAGKNKSGRKHELQARALQLLKNGCDTPVQIKIKNLYRRRYPHKFHVISPPHATMSSSTTTTSSSSSNTQYSTNFRLQPTHSQGLLNLNNTASSGSQSSSLPVHPDVRLKHLPFYDVLDDLIKPTSLVPRSSSKFQEAYYVYHLSPREISQITSARDMRPGARVEYPVQVQLRLCLSETSCEQDDHYPPNLCIKVNGKMAPLPSFLPQAKIGQEPKRPSRPINVTGSTRLSPTVPNQIHVSWAADFGRGYAIAVRLVKQLNADILLQRLKSSKGVRNADHSRAMIKEKLAHDPDSEIATTSLRVSLICPLGKMRMSIPCRALTCNHLQCFDVSLYLQMNEKKPTWICPVCDKQAPYDSLIIDGLFTEILASSPITDEIQFSQDGSWSVMKREKHNEIITSPMNKMLSPFSNHTAKQTSTVKSSKNVQMIDLTSDDEDEEDSPCMPAVKKGCVSPPLITIENTPPHTVSASLSLLSSNSSSNSSSCSSSVSSCSSNANLHAVSPPPPSPSYHFHSPPRRASPINLSTSSGHRVPSFLSRPPPYPPPLPPLSSDELPTEEEFEEFLGWLGDRRYRPDYSHSLFNPEDLI</sequence>
<dbReference type="GO" id="GO:0005634">
    <property type="term" value="C:nucleus"/>
    <property type="evidence" value="ECO:0007669"/>
    <property type="project" value="UniProtKB-SubCell"/>
</dbReference>
<evidence type="ECO:0000256" key="5">
    <source>
        <dbReference type="ARBA" id="ARBA00022723"/>
    </source>
</evidence>
<dbReference type="OrthoDB" id="10263264at2759"/>
<dbReference type="Gene3D" id="3.30.40.10">
    <property type="entry name" value="Zinc/RING finger domain, C3HC4 (zinc finger)"/>
    <property type="match status" value="1"/>
</dbReference>
<evidence type="ECO:0000256" key="1">
    <source>
        <dbReference type="ARBA" id="ARBA00004123"/>
    </source>
</evidence>
<evidence type="ECO:0000256" key="2">
    <source>
        <dbReference type="ARBA" id="ARBA00004718"/>
    </source>
</evidence>